<accession>S6B0A8</accession>
<dbReference type="EMBL" id="AK440934">
    <property type="protein sequence ID" value="BAN64728.1"/>
    <property type="molecule type" value="mRNA"/>
</dbReference>
<organism evidence="1">
    <name type="scientific">Babesia bovis</name>
    <dbReference type="NCBI Taxonomy" id="5865"/>
    <lineage>
        <taxon>Eukaryota</taxon>
        <taxon>Sar</taxon>
        <taxon>Alveolata</taxon>
        <taxon>Apicomplexa</taxon>
        <taxon>Aconoidasida</taxon>
        <taxon>Piroplasmida</taxon>
        <taxon>Babesiidae</taxon>
        <taxon>Babesia</taxon>
    </lineage>
</organism>
<proteinExistence type="evidence at transcript level"/>
<evidence type="ECO:0000313" key="1">
    <source>
        <dbReference type="EMBL" id="BAN64728.1"/>
    </source>
</evidence>
<dbReference type="AlphaFoldDB" id="S6B0A8"/>
<protein>
    <submittedName>
        <fullName evidence="1">Uncharacterized protein</fullName>
    </submittedName>
</protein>
<sequence>MRDVAKYAQKKRYHRDMATVPSTEPKINFIPIFLRSSCMGSLAQVMKLTTSLAICETVAGVPSSYSTIPSSKGGGIAIDPPVK</sequence>
<reference evidence="1" key="1">
    <citation type="journal article" date="2014" name="BMC Genomics">
        <title>The Babesia bovis gene and promoter model: an update from full-length EST analysis.</title>
        <authorList>
            <person name="Yamagishi J."/>
            <person name="Wakaguri H."/>
            <person name="Yokoyama N."/>
            <person name="Yamashita R."/>
            <person name="Suzuki Y."/>
            <person name="Xuan X."/>
            <person name="Igarashi I."/>
        </authorList>
    </citation>
    <scope>NUCLEOTIDE SEQUENCE</scope>
    <source>
        <strain evidence="1">Texas</strain>
    </source>
</reference>
<name>S6B0A8_BABBO</name>